<accession>A0A0R3N062</accession>
<sequence>MFTALDAAPERLDQHEQNFVQRIREHGWFATHVMADDEGPSFSYTTGFWLKFRFPEVILFSMSRETAHDTFWHIYRELLAGRRPPVGEPTGEIFENVAAVLLPVALEQYEAHLGWSRWFYGNDSFECLQLVFPDRGGEFPWMPGSSADFRAAQPDLTPGNWSGLRDQSCTE</sequence>
<evidence type="ECO:0000313" key="1">
    <source>
        <dbReference type="EMBL" id="KRR25419.1"/>
    </source>
</evidence>
<proteinExistence type="predicted"/>
<gene>
    <name evidence="1" type="ORF">CQ14_10590</name>
</gene>
<dbReference type="EMBL" id="LLYB01000057">
    <property type="protein sequence ID" value="KRR25419.1"/>
    <property type="molecule type" value="Genomic_DNA"/>
</dbReference>
<dbReference type="RefSeq" id="WP_057858074.1">
    <property type="nucleotide sequence ID" value="NZ_LLYB01000057.1"/>
</dbReference>
<dbReference type="AlphaFoldDB" id="A0A0R3N062"/>
<name>A0A0R3N062_9BRAD</name>
<dbReference type="Proteomes" id="UP000051660">
    <property type="component" value="Unassembled WGS sequence"/>
</dbReference>
<evidence type="ECO:0008006" key="3">
    <source>
        <dbReference type="Google" id="ProtNLM"/>
    </source>
</evidence>
<dbReference type="OrthoDB" id="9793188at2"/>
<dbReference type="InterPro" id="IPR025358">
    <property type="entry name" value="DUF4262"/>
</dbReference>
<reference evidence="1 2" key="1">
    <citation type="submission" date="2014-03" db="EMBL/GenBank/DDBJ databases">
        <title>Bradyrhizobium valentinum sp. nov., isolated from effective nodules of Lupinus mariae-josephae, a lupine endemic of basic-lime soils in Eastern Spain.</title>
        <authorList>
            <person name="Duran D."/>
            <person name="Rey L."/>
            <person name="Navarro A."/>
            <person name="Busquets A."/>
            <person name="Imperial J."/>
            <person name="Ruiz-Argueso T."/>
        </authorList>
    </citation>
    <scope>NUCLEOTIDE SEQUENCE [LARGE SCALE GENOMIC DNA]</scope>
    <source>
        <strain evidence="1 2">CCBAU 23086</strain>
    </source>
</reference>
<comment type="caution">
    <text evidence="1">The sequence shown here is derived from an EMBL/GenBank/DDBJ whole genome shotgun (WGS) entry which is preliminary data.</text>
</comment>
<protein>
    <recommendedName>
        <fullName evidence="3">DUF4262 domain-containing protein</fullName>
    </recommendedName>
</protein>
<dbReference type="Pfam" id="PF14081">
    <property type="entry name" value="DUF4262"/>
    <property type="match status" value="1"/>
</dbReference>
<organism evidence="1 2">
    <name type="scientific">Bradyrhizobium lablabi</name>
    <dbReference type="NCBI Taxonomy" id="722472"/>
    <lineage>
        <taxon>Bacteria</taxon>
        <taxon>Pseudomonadati</taxon>
        <taxon>Pseudomonadota</taxon>
        <taxon>Alphaproteobacteria</taxon>
        <taxon>Hyphomicrobiales</taxon>
        <taxon>Nitrobacteraceae</taxon>
        <taxon>Bradyrhizobium</taxon>
    </lineage>
</organism>
<evidence type="ECO:0000313" key="2">
    <source>
        <dbReference type="Proteomes" id="UP000051660"/>
    </source>
</evidence>